<sequence length="170" mass="17956">MSNEENTTETASATDNVKESVESAKNAASGLMNTVLALKDSNPKVFYGAIAGAVVLLLAVSMAGGGGEKKLTGPTIKDLVVGQRYVLKSVNAFDKTAKVRLVSVPGTIEAYDVVEEADTNGFCQHIEQGTPVTLLQLQDAYGKKNTFSKVQIEEGECKGNSGWALSIEVQ</sequence>
<dbReference type="Proteomes" id="UP000033684">
    <property type="component" value="Unassembled WGS sequence"/>
</dbReference>
<dbReference type="RefSeq" id="WP_045780515.1">
    <property type="nucleotide sequence ID" value="NZ_LAJX01000263.1"/>
</dbReference>
<keyword evidence="3" id="KW-1185">Reference proteome</keyword>
<organism evidence="2 3">
    <name type="scientific">Methylocucumis oryzae</name>
    <dbReference type="NCBI Taxonomy" id="1632867"/>
    <lineage>
        <taxon>Bacteria</taxon>
        <taxon>Pseudomonadati</taxon>
        <taxon>Pseudomonadota</taxon>
        <taxon>Gammaproteobacteria</taxon>
        <taxon>Methylococcales</taxon>
        <taxon>Methylococcaceae</taxon>
        <taxon>Methylocucumis</taxon>
    </lineage>
</organism>
<keyword evidence="1" id="KW-1133">Transmembrane helix</keyword>
<reference evidence="3" key="1">
    <citation type="submission" date="2015-03" db="EMBL/GenBank/DDBJ databases">
        <title>Draft genome sequence of a novel methanotroph (Sn10-6) isolated from flooded ricefield rhizosphere in India.</title>
        <authorList>
            <person name="Pandit P.S."/>
            <person name="Pore S.D."/>
            <person name="Arora P."/>
            <person name="Kapse N.G."/>
            <person name="Dhakephalkar P.K."/>
            <person name="Rahalkar M.C."/>
        </authorList>
    </citation>
    <scope>NUCLEOTIDE SEQUENCE [LARGE SCALE GENOMIC DNA]</scope>
    <source>
        <strain evidence="3">Sn10-6</strain>
    </source>
</reference>
<proteinExistence type="predicted"/>
<name>A0A0F3IFE7_9GAMM</name>
<evidence type="ECO:0000313" key="2">
    <source>
        <dbReference type="EMBL" id="KJV05253.1"/>
    </source>
</evidence>
<accession>A0A0F3IFE7</accession>
<comment type="caution">
    <text evidence="2">The sequence shown here is derived from an EMBL/GenBank/DDBJ whole genome shotgun (WGS) entry which is preliminary data.</text>
</comment>
<evidence type="ECO:0000256" key="1">
    <source>
        <dbReference type="SAM" id="Phobius"/>
    </source>
</evidence>
<keyword evidence="1" id="KW-0812">Transmembrane</keyword>
<dbReference type="AlphaFoldDB" id="A0A0F3IFE7"/>
<dbReference type="EMBL" id="LAJX01000263">
    <property type="protein sequence ID" value="KJV05253.1"/>
    <property type="molecule type" value="Genomic_DNA"/>
</dbReference>
<gene>
    <name evidence="2" type="ORF">VZ94_19555</name>
</gene>
<evidence type="ECO:0000313" key="3">
    <source>
        <dbReference type="Proteomes" id="UP000033684"/>
    </source>
</evidence>
<keyword evidence="1" id="KW-0472">Membrane</keyword>
<reference evidence="2 3" key="2">
    <citation type="journal article" date="2016" name="Microb. Ecol.">
        <title>Genome Characteristics of a Novel Type I Methanotroph (Sn10-6) Isolated from a Flooded Indian Rice Field.</title>
        <authorList>
            <person name="Rahalkar M.C."/>
            <person name="Pandit P.S."/>
            <person name="Dhakephalkar P.K."/>
            <person name="Pore S."/>
            <person name="Arora P."/>
            <person name="Kapse N."/>
        </authorList>
    </citation>
    <scope>NUCLEOTIDE SEQUENCE [LARGE SCALE GENOMIC DNA]</scope>
    <source>
        <strain evidence="2 3">Sn10-6</strain>
    </source>
</reference>
<dbReference type="OrthoDB" id="5568673at2"/>
<feature type="transmembrane region" description="Helical" evidence="1">
    <location>
        <begin position="45"/>
        <end position="64"/>
    </location>
</feature>
<protein>
    <submittedName>
        <fullName evidence="2">Uncharacterized protein</fullName>
    </submittedName>
</protein>